<name>A0A369Z8G5_HAEPH</name>
<evidence type="ECO:0000259" key="4">
    <source>
        <dbReference type="Pfam" id="PF04586"/>
    </source>
</evidence>
<evidence type="ECO:0000313" key="5">
    <source>
        <dbReference type="EMBL" id="RDE99487.1"/>
    </source>
</evidence>
<dbReference type="RefSeq" id="WP_111313748.1">
    <property type="nucleotide sequence ID" value="NZ_QEQD01000019.1"/>
</dbReference>
<protein>
    <submittedName>
        <fullName evidence="5">HK97 family phage prohead protease</fullName>
    </submittedName>
</protein>
<comment type="caution">
    <text evidence="5">The sequence shown here is derived from an EMBL/GenBank/DDBJ whole genome shotgun (WGS) entry which is preliminary data.</text>
</comment>
<feature type="domain" description="Prohead serine protease" evidence="4">
    <location>
        <begin position="4"/>
        <end position="163"/>
    </location>
</feature>
<evidence type="ECO:0000256" key="2">
    <source>
        <dbReference type="ARBA" id="ARBA00022670"/>
    </source>
</evidence>
<dbReference type="AlphaFoldDB" id="A0A369Z8G5"/>
<dbReference type="GO" id="GO:0008233">
    <property type="term" value="F:peptidase activity"/>
    <property type="evidence" value="ECO:0007669"/>
    <property type="project" value="UniProtKB-KW"/>
</dbReference>
<dbReference type="Pfam" id="PF04586">
    <property type="entry name" value="Peptidase_S78"/>
    <property type="match status" value="1"/>
</dbReference>
<proteinExistence type="predicted"/>
<gene>
    <name evidence="5" type="ORF">DPV98_10830</name>
</gene>
<dbReference type="InterPro" id="IPR054613">
    <property type="entry name" value="Peptidase_S78_dom"/>
</dbReference>
<evidence type="ECO:0000313" key="6">
    <source>
        <dbReference type="Proteomes" id="UP000253999"/>
    </source>
</evidence>
<evidence type="ECO:0000256" key="3">
    <source>
        <dbReference type="ARBA" id="ARBA00022801"/>
    </source>
</evidence>
<keyword evidence="2 5" id="KW-0645">Protease</keyword>
<dbReference type="NCBIfam" id="TIGR01543">
    <property type="entry name" value="proheadase_HK97"/>
    <property type="match status" value="1"/>
</dbReference>
<keyword evidence="3" id="KW-0378">Hydrolase</keyword>
<accession>A0A369Z8G5</accession>
<evidence type="ECO:0000256" key="1">
    <source>
        <dbReference type="ARBA" id="ARBA00022612"/>
    </source>
</evidence>
<dbReference type="InterPro" id="IPR006433">
    <property type="entry name" value="Prohead_protease"/>
</dbReference>
<dbReference type="Proteomes" id="UP000253999">
    <property type="component" value="Unassembled WGS sequence"/>
</dbReference>
<reference evidence="5 6" key="1">
    <citation type="submission" date="2018-05" db="EMBL/GenBank/DDBJ databases">
        <title>Draft Genome Sequences for a Diverse set of 7 Haemophilus Species.</title>
        <authorList>
            <person name="Nichols M."/>
            <person name="Topaz N."/>
            <person name="Wang X."/>
            <person name="Wang X."/>
            <person name="Boxrud D."/>
        </authorList>
    </citation>
    <scope>NUCLEOTIDE SEQUENCE [LARGE SCALE GENOMIC DNA]</scope>
    <source>
        <strain evidence="5 6">C2010039593</strain>
    </source>
</reference>
<keyword evidence="1" id="KW-1188">Viral release from host cell</keyword>
<sequence length="185" mass="20920">MKQNFEIRSSEINAESESRKLSGYVVRWEKPSELLWGEFVETFEKGAFTESLKNNDVRALFEHDHAKLLGRTSSGTLSLVEDDEGLRFSLDLPNTQTASDLLESVKRGDISGMSFGFIATVDEWNEETTPTQRTVKKAELFEITVTSIPAYPDSSLELAKRSRMAAQKPKLKSLRSKWLELLEVA</sequence>
<dbReference type="GO" id="GO:0006508">
    <property type="term" value="P:proteolysis"/>
    <property type="evidence" value="ECO:0007669"/>
    <property type="project" value="UniProtKB-KW"/>
</dbReference>
<dbReference type="EMBL" id="QEQD01000019">
    <property type="protein sequence ID" value="RDE99487.1"/>
    <property type="molecule type" value="Genomic_DNA"/>
</dbReference>
<organism evidence="5 6">
    <name type="scientific">Haemophilus parahaemolyticus</name>
    <dbReference type="NCBI Taxonomy" id="735"/>
    <lineage>
        <taxon>Bacteria</taxon>
        <taxon>Pseudomonadati</taxon>
        <taxon>Pseudomonadota</taxon>
        <taxon>Gammaproteobacteria</taxon>
        <taxon>Pasteurellales</taxon>
        <taxon>Pasteurellaceae</taxon>
        <taxon>Haemophilus</taxon>
    </lineage>
</organism>